<feature type="transmembrane region" description="Helical" evidence="9">
    <location>
        <begin position="293"/>
        <end position="316"/>
    </location>
</feature>
<reference evidence="11" key="2">
    <citation type="submission" date="2010-05" db="EMBL/GenBank/DDBJ databases">
        <title>The Genome Sequence of Magnaporthe poae strain ATCC 64411.</title>
        <authorList>
            <consortium name="The Broad Institute Genome Sequencing Platform"/>
            <consortium name="Broad Institute Genome Sequencing Center for Infectious Disease"/>
            <person name="Ma L.-J."/>
            <person name="Dead R."/>
            <person name="Young S."/>
            <person name="Zeng Q."/>
            <person name="Koehrsen M."/>
            <person name="Alvarado L."/>
            <person name="Berlin A."/>
            <person name="Chapman S.B."/>
            <person name="Chen Z."/>
            <person name="Freedman E."/>
            <person name="Gellesch M."/>
            <person name="Goldberg J."/>
            <person name="Griggs A."/>
            <person name="Gujja S."/>
            <person name="Heilman E.R."/>
            <person name="Heiman D."/>
            <person name="Hepburn T."/>
            <person name="Howarth C."/>
            <person name="Jen D."/>
            <person name="Larson L."/>
            <person name="Mehta T."/>
            <person name="Neiman D."/>
            <person name="Pearson M."/>
            <person name="Roberts A."/>
            <person name="Saif S."/>
            <person name="Shea T."/>
            <person name="Shenoy N."/>
            <person name="Sisk P."/>
            <person name="Stolte C."/>
            <person name="Sykes S."/>
            <person name="Walk T."/>
            <person name="White J."/>
            <person name="Yandava C."/>
            <person name="Haas B."/>
            <person name="Nusbaum C."/>
            <person name="Birren B."/>
        </authorList>
    </citation>
    <scope>NUCLEOTIDE SEQUENCE</scope>
    <source>
        <strain evidence="11">ATCC 64411</strain>
    </source>
</reference>
<accession>A0A0C4E7D9</accession>
<dbReference type="GO" id="GO:0016791">
    <property type="term" value="F:phosphatase activity"/>
    <property type="evidence" value="ECO:0007669"/>
    <property type="project" value="TreeGrafter"/>
</dbReference>
<feature type="compositionally biased region" description="Polar residues" evidence="8">
    <location>
        <begin position="50"/>
        <end position="69"/>
    </location>
</feature>
<dbReference type="Pfam" id="PF03162">
    <property type="entry name" value="Y_phosphatase2"/>
    <property type="match status" value="1"/>
</dbReference>
<keyword evidence="3" id="KW-0963">Cytoplasm</keyword>
<sequence length="326" mass="36473">MEAAGQTMSKRTVRAPTEEGADDKGAGRQSKRNSSCEEYFVSEAMERRGSTSSSKTAVGSEIYPSSSSTATTAVFPDRMSFDAWADPTEPLSWNEDGKLLPLDPVKDYYNQGVPLEAGLHKTSLPLTGRPTNFGVIVPGVYRCGYPQPEDFAFVEGLRLRTVVTLVNKELPKGYQEFLRANGIKHHIFEMKGTKKEDIPITTMQAILRLVLDRKNHPMLIHCNHGKHRTGCVVGVVRKVTGWELSSILDEYKSFASPKERECDIQYITAFESANISPTMFASKSPLALQKRRFARAALFTVFFLAVWLTSSSSFAWHPRNHFVDIR</sequence>
<dbReference type="STRING" id="644358.A0A0C4E7D9"/>
<evidence type="ECO:0000256" key="9">
    <source>
        <dbReference type="SAM" id="Phobius"/>
    </source>
</evidence>
<dbReference type="eggNOG" id="KOG1572">
    <property type="taxonomic scope" value="Eukaryota"/>
</dbReference>
<proteinExistence type="inferred from homology"/>
<comment type="catalytic activity">
    <reaction evidence="7">
        <text>1,5-bis(diphospho)-1D-myo-inositol 2,3,4,6-tetrakisphosphate + H2O = 1-diphospho-1D-myo-inositol 2,3,4,5,6-pentakisphosphate + phosphate + 2 H(+)</text>
        <dbReference type="Rhea" id="RHEA:79699"/>
        <dbReference type="ChEBI" id="CHEBI:15377"/>
        <dbReference type="ChEBI" id="CHEBI:15378"/>
        <dbReference type="ChEBI" id="CHEBI:43474"/>
        <dbReference type="ChEBI" id="CHEBI:74946"/>
        <dbReference type="ChEBI" id="CHEBI:77983"/>
        <dbReference type="EC" id="3.6.1.52"/>
    </reaction>
    <physiologicalReaction direction="left-to-right" evidence="7">
        <dbReference type="Rhea" id="RHEA:79700"/>
    </physiologicalReaction>
</comment>
<evidence type="ECO:0000256" key="4">
    <source>
        <dbReference type="ARBA" id="ARBA00022801"/>
    </source>
</evidence>
<dbReference type="OrthoDB" id="6375174at2759"/>
<dbReference type="InterPro" id="IPR029021">
    <property type="entry name" value="Prot-tyrosine_phosphatase-like"/>
</dbReference>
<dbReference type="InterPro" id="IPR020422">
    <property type="entry name" value="TYR_PHOSPHATASE_DUAL_dom"/>
</dbReference>
<dbReference type="EnsemblFungi" id="MAPG_08452T0">
    <property type="protein sequence ID" value="MAPG_08452T0"/>
    <property type="gene ID" value="MAPG_08452"/>
</dbReference>
<reference evidence="12" key="4">
    <citation type="journal article" date="2015" name="G3 (Bethesda)">
        <title>Genome sequences of three phytopathogenic species of the Magnaporthaceae family of fungi.</title>
        <authorList>
            <person name="Okagaki L.H."/>
            <person name="Nunes C.C."/>
            <person name="Sailsbery J."/>
            <person name="Clay B."/>
            <person name="Brown D."/>
            <person name="John T."/>
            <person name="Oh Y."/>
            <person name="Young N."/>
            <person name="Fitzgerald M."/>
            <person name="Haas B.J."/>
            <person name="Zeng Q."/>
            <person name="Young S."/>
            <person name="Adiconis X."/>
            <person name="Fan L."/>
            <person name="Levin J.Z."/>
            <person name="Mitchell T.K."/>
            <person name="Okubara P.A."/>
            <person name="Farman M.L."/>
            <person name="Kohn L.M."/>
            <person name="Birren B."/>
            <person name="Ma L.-J."/>
            <person name="Dean R.A."/>
        </authorList>
    </citation>
    <scope>NUCLEOTIDE SEQUENCE</scope>
    <source>
        <strain evidence="12">ATCC 64411 / 73-15</strain>
    </source>
</reference>
<dbReference type="PANTHER" id="PTHR31126">
    <property type="entry name" value="TYROSINE-PROTEIN PHOSPHATASE"/>
    <property type="match status" value="1"/>
</dbReference>
<dbReference type="InterPro" id="IPR004861">
    <property type="entry name" value="Siw14-like"/>
</dbReference>
<dbReference type="EMBL" id="GL876973">
    <property type="protein sequence ID" value="KLU89481.1"/>
    <property type="molecule type" value="Genomic_DNA"/>
</dbReference>
<dbReference type="GO" id="GO:0005737">
    <property type="term" value="C:cytoplasm"/>
    <property type="evidence" value="ECO:0007669"/>
    <property type="project" value="UniProtKB-SubCell"/>
</dbReference>
<comment type="catalytic activity">
    <reaction evidence="6">
        <text>5-diphospho-1D-myo-inositol 1,2,3,4,6-pentakisphosphate + H2O = 1D-myo-inositol hexakisphosphate + phosphate + H(+)</text>
        <dbReference type="Rhea" id="RHEA:22384"/>
        <dbReference type="ChEBI" id="CHEBI:15377"/>
        <dbReference type="ChEBI" id="CHEBI:15378"/>
        <dbReference type="ChEBI" id="CHEBI:43474"/>
        <dbReference type="ChEBI" id="CHEBI:58130"/>
        <dbReference type="ChEBI" id="CHEBI:58628"/>
        <dbReference type="EC" id="3.6.1.52"/>
    </reaction>
    <physiologicalReaction direction="left-to-right" evidence="6">
        <dbReference type="Rhea" id="RHEA:22385"/>
    </physiologicalReaction>
</comment>
<dbReference type="EC" id="3.6.1.52" evidence="2"/>
<evidence type="ECO:0000256" key="8">
    <source>
        <dbReference type="SAM" id="MobiDB-lite"/>
    </source>
</evidence>
<evidence type="ECO:0000313" key="11">
    <source>
        <dbReference type="EMBL" id="KLU89481.1"/>
    </source>
</evidence>
<reference evidence="11" key="3">
    <citation type="submission" date="2011-03" db="EMBL/GenBank/DDBJ databases">
        <title>Annotation of Magnaporthe poae ATCC 64411.</title>
        <authorList>
            <person name="Ma L.-J."/>
            <person name="Dead R."/>
            <person name="Young S.K."/>
            <person name="Zeng Q."/>
            <person name="Gargeya S."/>
            <person name="Fitzgerald M."/>
            <person name="Haas B."/>
            <person name="Abouelleil A."/>
            <person name="Alvarado L."/>
            <person name="Arachchi H.M."/>
            <person name="Berlin A."/>
            <person name="Brown A."/>
            <person name="Chapman S.B."/>
            <person name="Chen Z."/>
            <person name="Dunbar C."/>
            <person name="Freedman E."/>
            <person name="Gearin G."/>
            <person name="Gellesch M."/>
            <person name="Goldberg J."/>
            <person name="Griggs A."/>
            <person name="Gujja S."/>
            <person name="Heiman D."/>
            <person name="Howarth C."/>
            <person name="Larson L."/>
            <person name="Lui A."/>
            <person name="MacDonald P.J.P."/>
            <person name="Mehta T."/>
            <person name="Montmayeur A."/>
            <person name="Murphy C."/>
            <person name="Neiman D."/>
            <person name="Pearson M."/>
            <person name="Priest M."/>
            <person name="Roberts A."/>
            <person name="Saif S."/>
            <person name="Shea T."/>
            <person name="Shenoy N."/>
            <person name="Sisk P."/>
            <person name="Stolte C."/>
            <person name="Sykes S."/>
            <person name="Yandava C."/>
            <person name="Wortman J."/>
            <person name="Nusbaum C."/>
            <person name="Birren B."/>
        </authorList>
    </citation>
    <scope>NUCLEOTIDE SEQUENCE</scope>
    <source>
        <strain evidence="11">ATCC 64411</strain>
    </source>
</reference>
<dbReference type="GO" id="GO:0052840">
    <property type="term" value="F:inositol diphosphate tetrakisphosphate diphosphatase activity"/>
    <property type="evidence" value="ECO:0007669"/>
    <property type="project" value="TreeGrafter"/>
</dbReference>
<keyword evidence="9" id="KW-0472">Membrane</keyword>
<dbReference type="PANTHER" id="PTHR31126:SF48">
    <property type="entry name" value="INOSITOL PHOSPHATASE SIW14"/>
    <property type="match status" value="1"/>
</dbReference>
<gene>
    <name evidence="11" type="ORF">MAPG_08452</name>
</gene>
<organism evidence="12 13">
    <name type="scientific">Magnaporthiopsis poae (strain ATCC 64411 / 73-15)</name>
    <name type="common">Kentucky bluegrass fungus</name>
    <name type="synonym">Magnaporthe poae</name>
    <dbReference type="NCBI Taxonomy" id="644358"/>
    <lineage>
        <taxon>Eukaryota</taxon>
        <taxon>Fungi</taxon>
        <taxon>Dikarya</taxon>
        <taxon>Ascomycota</taxon>
        <taxon>Pezizomycotina</taxon>
        <taxon>Sordariomycetes</taxon>
        <taxon>Sordariomycetidae</taxon>
        <taxon>Magnaporthales</taxon>
        <taxon>Magnaporthaceae</taxon>
        <taxon>Magnaporthiopsis</taxon>
    </lineage>
</organism>
<dbReference type="VEuPathDB" id="FungiDB:MAPG_08452"/>
<evidence type="ECO:0000259" key="10">
    <source>
        <dbReference type="PROSITE" id="PS50054"/>
    </source>
</evidence>
<comment type="similarity">
    <text evidence="5">Belongs to the protein-tyrosine phosphatase family. Atypical dual-specificity phosphatase Siw14-like subfamily.</text>
</comment>
<dbReference type="OMA" id="ERECDIQ"/>
<keyword evidence="13" id="KW-1185">Reference proteome</keyword>
<reference evidence="12" key="5">
    <citation type="submission" date="2015-06" db="UniProtKB">
        <authorList>
            <consortium name="EnsemblFungi"/>
        </authorList>
    </citation>
    <scope>IDENTIFICATION</scope>
    <source>
        <strain evidence="12">ATCC 64411</strain>
    </source>
</reference>
<evidence type="ECO:0000256" key="1">
    <source>
        <dbReference type="ARBA" id="ARBA00004496"/>
    </source>
</evidence>
<dbReference type="InterPro" id="IPR016130">
    <property type="entry name" value="Tyr_Pase_AS"/>
</dbReference>
<dbReference type="AlphaFoldDB" id="A0A0C4E7D9"/>
<dbReference type="Proteomes" id="UP000011715">
    <property type="component" value="Unassembled WGS sequence"/>
</dbReference>
<keyword evidence="4" id="KW-0378">Hydrolase</keyword>
<dbReference type="EMBL" id="ADBL01002048">
    <property type="status" value="NOT_ANNOTATED_CDS"/>
    <property type="molecule type" value="Genomic_DNA"/>
</dbReference>
<reference evidence="13" key="1">
    <citation type="submission" date="2010-05" db="EMBL/GenBank/DDBJ databases">
        <title>The genome sequence of Magnaporthe poae strain ATCC 64411.</title>
        <authorList>
            <person name="Ma L.-J."/>
            <person name="Dead R."/>
            <person name="Young S."/>
            <person name="Zeng Q."/>
            <person name="Koehrsen M."/>
            <person name="Alvarado L."/>
            <person name="Berlin A."/>
            <person name="Chapman S.B."/>
            <person name="Chen Z."/>
            <person name="Freedman E."/>
            <person name="Gellesch M."/>
            <person name="Goldberg J."/>
            <person name="Griggs A."/>
            <person name="Gujja S."/>
            <person name="Heilman E.R."/>
            <person name="Heiman D."/>
            <person name="Hepburn T."/>
            <person name="Howarth C."/>
            <person name="Jen D."/>
            <person name="Larson L."/>
            <person name="Mehta T."/>
            <person name="Neiman D."/>
            <person name="Pearson M."/>
            <person name="Roberts A."/>
            <person name="Saif S."/>
            <person name="Shea T."/>
            <person name="Shenoy N."/>
            <person name="Sisk P."/>
            <person name="Stolte C."/>
            <person name="Sykes S."/>
            <person name="Walk T."/>
            <person name="White J."/>
            <person name="Yandava C."/>
            <person name="Haas B."/>
            <person name="Nusbaum C."/>
            <person name="Birren B."/>
        </authorList>
    </citation>
    <scope>NUCLEOTIDE SEQUENCE [LARGE SCALE GENOMIC DNA]</scope>
    <source>
        <strain evidence="13">ATCC 64411 / 73-15</strain>
    </source>
</reference>
<dbReference type="SUPFAM" id="SSF52799">
    <property type="entry name" value="(Phosphotyrosine protein) phosphatases II"/>
    <property type="match status" value="1"/>
</dbReference>
<keyword evidence="9" id="KW-1133">Transmembrane helix</keyword>
<dbReference type="PROSITE" id="PS00383">
    <property type="entry name" value="TYR_PHOSPHATASE_1"/>
    <property type="match status" value="1"/>
</dbReference>
<evidence type="ECO:0000256" key="2">
    <source>
        <dbReference type="ARBA" id="ARBA00012527"/>
    </source>
</evidence>
<name>A0A0C4E7D9_MAGP6</name>
<feature type="region of interest" description="Disordered" evidence="8">
    <location>
        <begin position="1"/>
        <end position="69"/>
    </location>
</feature>
<keyword evidence="9" id="KW-0812">Transmembrane</keyword>
<dbReference type="Gene3D" id="3.90.190.10">
    <property type="entry name" value="Protein tyrosine phosphatase superfamily"/>
    <property type="match status" value="1"/>
</dbReference>
<evidence type="ECO:0000313" key="13">
    <source>
        <dbReference type="Proteomes" id="UP000011715"/>
    </source>
</evidence>
<dbReference type="PROSITE" id="PS50054">
    <property type="entry name" value="TYR_PHOSPHATASE_DUAL"/>
    <property type="match status" value="1"/>
</dbReference>
<evidence type="ECO:0000256" key="6">
    <source>
        <dbReference type="ARBA" id="ARBA00047342"/>
    </source>
</evidence>
<evidence type="ECO:0000313" key="12">
    <source>
        <dbReference type="EnsemblFungi" id="MAPG_08452T0"/>
    </source>
</evidence>
<protein>
    <recommendedName>
        <fullName evidence="2">diphosphoinositol-polyphosphate diphosphatase</fullName>
        <ecNumber evidence="2">3.6.1.52</ecNumber>
    </recommendedName>
</protein>
<evidence type="ECO:0000256" key="7">
    <source>
        <dbReference type="ARBA" id="ARBA00047927"/>
    </source>
</evidence>
<evidence type="ECO:0000256" key="5">
    <source>
        <dbReference type="ARBA" id="ARBA00044949"/>
    </source>
</evidence>
<feature type="compositionally biased region" description="Polar residues" evidence="8">
    <location>
        <begin position="1"/>
        <end position="10"/>
    </location>
</feature>
<feature type="domain" description="Tyrosine-protein phosphatase" evidence="10">
    <location>
        <begin position="132"/>
        <end position="276"/>
    </location>
</feature>
<comment type="subcellular location">
    <subcellularLocation>
        <location evidence="1">Cytoplasm</location>
    </subcellularLocation>
</comment>
<dbReference type="FunFam" id="3.90.190.10:FF:000035">
    <property type="entry name" value="Tyrosine phosphatase, putative"/>
    <property type="match status" value="1"/>
</dbReference>
<evidence type="ECO:0000256" key="3">
    <source>
        <dbReference type="ARBA" id="ARBA00022490"/>
    </source>
</evidence>